<sequence>MVKVLHHQPFKGIYLTYLVFTLVFFRLPIWILYYLNPGNRPRRTWTLKRCLAVEALRIFVALNEVNPIQGRDPTKEVPDNELTDAKFVWVNELADDVFCGEVRRAADQAKVVSSRLPGYWLLKKGMRLDDGWRARPKEKTLLHLHGGLFYIGSGHPSDLTASITRGLLQHSTVLRRTFAADYRLAASYPNPPKNPFPTAVVDALAAYQFLIRECEFEPENVIVMGDSAGGNIALALVRHLVENPIPSLPPPGKLLLMSPWADLSSSRVGPGSSQTDNIPSDLFNVQSQGLFGDYGVTSLLGSLDLGEAKTNRYLSPASAHIAATDGLFTDFPETFVVAGGAERLLDDSKVLIERMESDGVRVSSAIPPDAVHDYFAFAWHEPERTETLRTIGRWIDGT</sequence>
<dbReference type="Proteomes" id="UP000027265">
    <property type="component" value="Unassembled WGS sequence"/>
</dbReference>
<name>A0A067PKL5_9AGAM</name>
<dbReference type="Pfam" id="PF07859">
    <property type="entry name" value="Abhydrolase_3"/>
    <property type="match status" value="1"/>
</dbReference>
<gene>
    <name evidence="4" type="ORF">JAAARDRAFT_41599</name>
</gene>
<dbReference type="InterPro" id="IPR050300">
    <property type="entry name" value="GDXG_lipolytic_enzyme"/>
</dbReference>
<reference evidence="5" key="1">
    <citation type="journal article" date="2014" name="Proc. Natl. Acad. Sci. U.S.A.">
        <title>Extensive sampling of basidiomycete genomes demonstrates inadequacy of the white-rot/brown-rot paradigm for wood decay fungi.</title>
        <authorList>
            <person name="Riley R."/>
            <person name="Salamov A.A."/>
            <person name="Brown D.W."/>
            <person name="Nagy L.G."/>
            <person name="Floudas D."/>
            <person name="Held B.W."/>
            <person name="Levasseur A."/>
            <person name="Lombard V."/>
            <person name="Morin E."/>
            <person name="Otillar R."/>
            <person name="Lindquist E.A."/>
            <person name="Sun H."/>
            <person name="LaButti K.M."/>
            <person name="Schmutz J."/>
            <person name="Jabbour D."/>
            <person name="Luo H."/>
            <person name="Baker S.E."/>
            <person name="Pisabarro A.G."/>
            <person name="Walton J.D."/>
            <person name="Blanchette R.A."/>
            <person name="Henrissat B."/>
            <person name="Martin F."/>
            <person name="Cullen D."/>
            <person name="Hibbett D.S."/>
            <person name="Grigoriev I.V."/>
        </authorList>
    </citation>
    <scope>NUCLEOTIDE SEQUENCE [LARGE SCALE GENOMIC DNA]</scope>
    <source>
        <strain evidence="5">MUCL 33604</strain>
    </source>
</reference>
<evidence type="ECO:0000313" key="5">
    <source>
        <dbReference type="Proteomes" id="UP000027265"/>
    </source>
</evidence>
<dbReference type="PANTHER" id="PTHR48081">
    <property type="entry name" value="AB HYDROLASE SUPERFAMILY PROTEIN C4A8.06C"/>
    <property type="match status" value="1"/>
</dbReference>
<evidence type="ECO:0000256" key="1">
    <source>
        <dbReference type="ARBA" id="ARBA00022801"/>
    </source>
</evidence>
<dbReference type="OrthoDB" id="2152029at2759"/>
<keyword evidence="1" id="KW-0378">Hydrolase</keyword>
<accession>A0A067PKL5</accession>
<dbReference type="PANTHER" id="PTHR48081:SF26">
    <property type="entry name" value="ALPHA_BETA HYDROLASE FOLD-3 DOMAIN-CONTAINING PROTEIN"/>
    <property type="match status" value="1"/>
</dbReference>
<keyword evidence="2" id="KW-1133">Transmembrane helix</keyword>
<evidence type="ECO:0000313" key="4">
    <source>
        <dbReference type="EMBL" id="KDQ50971.1"/>
    </source>
</evidence>
<organism evidence="4 5">
    <name type="scientific">Jaapia argillacea MUCL 33604</name>
    <dbReference type="NCBI Taxonomy" id="933084"/>
    <lineage>
        <taxon>Eukaryota</taxon>
        <taxon>Fungi</taxon>
        <taxon>Dikarya</taxon>
        <taxon>Basidiomycota</taxon>
        <taxon>Agaricomycotina</taxon>
        <taxon>Agaricomycetes</taxon>
        <taxon>Agaricomycetidae</taxon>
        <taxon>Jaapiales</taxon>
        <taxon>Jaapiaceae</taxon>
        <taxon>Jaapia</taxon>
    </lineage>
</organism>
<evidence type="ECO:0000256" key="2">
    <source>
        <dbReference type="SAM" id="Phobius"/>
    </source>
</evidence>
<feature type="domain" description="Alpha/beta hydrolase fold-3" evidence="3">
    <location>
        <begin position="141"/>
        <end position="375"/>
    </location>
</feature>
<dbReference type="InterPro" id="IPR029058">
    <property type="entry name" value="AB_hydrolase_fold"/>
</dbReference>
<dbReference type="EMBL" id="KL197753">
    <property type="protein sequence ID" value="KDQ50971.1"/>
    <property type="molecule type" value="Genomic_DNA"/>
</dbReference>
<dbReference type="AlphaFoldDB" id="A0A067PKL5"/>
<keyword evidence="2" id="KW-0812">Transmembrane</keyword>
<protein>
    <recommendedName>
        <fullName evidence="3">Alpha/beta hydrolase fold-3 domain-containing protein</fullName>
    </recommendedName>
</protein>
<evidence type="ECO:0000259" key="3">
    <source>
        <dbReference type="Pfam" id="PF07859"/>
    </source>
</evidence>
<keyword evidence="5" id="KW-1185">Reference proteome</keyword>
<dbReference type="STRING" id="933084.A0A067PKL5"/>
<dbReference type="HOGENOM" id="CLU_019364_1_0_1"/>
<dbReference type="InterPro" id="IPR013094">
    <property type="entry name" value="AB_hydrolase_3"/>
</dbReference>
<feature type="transmembrane region" description="Helical" evidence="2">
    <location>
        <begin position="12"/>
        <end position="35"/>
    </location>
</feature>
<keyword evidence="2" id="KW-0472">Membrane</keyword>
<dbReference type="SUPFAM" id="SSF53474">
    <property type="entry name" value="alpha/beta-Hydrolases"/>
    <property type="match status" value="1"/>
</dbReference>
<proteinExistence type="predicted"/>
<dbReference type="GO" id="GO:0016787">
    <property type="term" value="F:hydrolase activity"/>
    <property type="evidence" value="ECO:0007669"/>
    <property type="project" value="UniProtKB-KW"/>
</dbReference>
<dbReference type="Gene3D" id="3.40.50.1820">
    <property type="entry name" value="alpha/beta hydrolase"/>
    <property type="match status" value="1"/>
</dbReference>
<dbReference type="InParanoid" id="A0A067PKL5"/>